<evidence type="ECO:0000256" key="1">
    <source>
        <dbReference type="SAM" id="MobiDB-lite"/>
    </source>
</evidence>
<evidence type="ECO:0000313" key="2">
    <source>
        <dbReference type="EMBL" id="SPR96038.1"/>
    </source>
</evidence>
<dbReference type="EMBL" id="OVTA01000001">
    <property type="protein sequence ID" value="SPR96038.1"/>
    <property type="molecule type" value="Genomic_DNA"/>
</dbReference>
<reference evidence="2 3" key="1">
    <citation type="submission" date="2018-01" db="EMBL/GenBank/DDBJ databases">
        <authorList>
            <person name="Gaut B.S."/>
            <person name="Morton B.R."/>
            <person name="Clegg M.T."/>
            <person name="Duvall M.R."/>
        </authorList>
    </citation>
    <scope>NUCLEOTIDE SEQUENCE [LARGE SCALE GENOMIC DNA]</scope>
    <source>
        <strain evidence="2">Cupriavidus taiwanensis cmp 52</strain>
    </source>
</reference>
<protein>
    <submittedName>
        <fullName evidence="2">Uncharacterized protein</fullName>
    </submittedName>
</protein>
<dbReference type="Proteomes" id="UP000256805">
    <property type="component" value="Unassembled WGS sequence"/>
</dbReference>
<feature type="region of interest" description="Disordered" evidence="1">
    <location>
        <begin position="1"/>
        <end position="23"/>
    </location>
</feature>
<feature type="compositionally biased region" description="Low complexity" evidence="1">
    <location>
        <begin position="9"/>
        <end position="20"/>
    </location>
</feature>
<gene>
    <name evidence="2" type="ORF">CBM2634_A10241</name>
</gene>
<organism evidence="2 3">
    <name type="scientific">Cupriavidus taiwanensis</name>
    <dbReference type="NCBI Taxonomy" id="164546"/>
    <lineage>
        <taxon>Bacteria</taxon>
        <taxon>Pseudomonadati</taxon>
        <taxon>Pseudomonadota</taxon>
        <taxon>Betaproteobacteria</taxon>
        <taxon>Burkholderiales</taxon>
        <taxon>Burkholderiaceae</taxon>
        <taxon>Cupriavidus</taxon>
    </lineage>
</organism>
<proteinExistence type="predicted"/>
<dbReference type="AlphaFoldDB" id="A0A375ITW9"/>
<evidence type="ECO:0000313" key="3">
    <source>
        <dbReference type="Proteomes" id="UP000256805"/>
    </source>
</evidence>
<accession>A0A375ITW9</accession>
<sequence length="47" mass="5210">MRRRQPVDAAGKAQRTAATAPLTWRAGRLTTPYSAFQLLTDRRSPAP</sequence>
<name>A0A375ITW9_9BURK</name>